<evidence type="ECO:0000256" key="5">
    <source>
        <dbReference type="SAM" id="MobiDB-lite"/>
    </source>
</evidence>
<proteinExistence type="predicted"/>
<protein>
    <submittedName>
        <fullName evidence="8">Extracellular membrane protein CFEM domain-containing protein</fullName>
    </submittedName>
</protein>
<evidence type="ECO:0000256" key="7">
    <source>
        <dbReference type="SAM" id="SignalP"/>
    </source>
</evidence>
<keyword evidence="7" id="KW-0732">Signal</keyword>
<dbReference type="PANTHER" id="PTHR15549">
    <property type="entry name" value="PAIRED IMMUNOGLOBULIN-LIKE TYPE 2 RECEPTOR"/>
    <property type="match status" value="1"/>
</dbReference>
<keyword evidence="3 6" id="KW-1133">Transmembrane helix</keyword>
<evidence type="ECO:0000256" key="1">
    <source>
        <dbReference type="ARBA" id="ARBA00004167"/>
    </source>
</evidence>
<comment type="subcellular location">
    <subcellularLocation>
        <location evidence="1">Membrane</location>
        <topology evidence="1">Single-pass membrane protein</topology>
    </subcellularLocation>
</comment>
<feature type="signal peptide" evidence="7">
    <location>
        <begin position="1"/>
        <end position="25"/>
    </location>
</feature>
<accession>A0ABQ0GN60</accession>
<evidence type="ECO:0000256" key="6">
    <source>
        <dbReference type="SAM" id="Phobius"/>
    </source>
</evidence>
<feature type="region of interest" description="Disordered" evidence="5">
    <location>
        <begin position="277"/>
        <end position="342"/>
    </location>
</feature>
<feature type="compositionally biased region" description="Low complexity" evidence="5">
    <location>
        <begin position="121"/>
        <end position="156"/>
    </location>
</feature>
<keyword evidence="9" id="KW-1185">Reference proteome</keyword>
<gene>
    <name evidence="8" type="ORF">MFIFM68171_09411</name>
</gene>
<keyword evidence="2 6" id="KW-0812">Transmembrane</keyword>
<reference evidence="8 9" key="1">
    <citation type="submission" date="2024-09" db="EMBL/GenBank/DDBJ databases">
        <title>Itraconazole resistance in Madurella fahalii resulting from another homologue of gene encoding cytochrome P450 14-alpha sterol demethylase (CYP51).</title>
        <authorList>
            <person name="Yoshioka I."/>
            <person name="Fahal A.H."/>
            <person name="Kaneko S."/>
            <person name="Yaguchi T."/>
        </authorList>
    </citation>
    <scope>NUCLEOTIDE SEQUENCE [LARGE SCALE GENOMIC DNA]</scope>
    <source>
        <strain evidence="8 9">IFM 68171</strain>
    </source>
</reference>
<keyword evidence="4 6" id="KW-0472">Membrane</keyword>
<feature type="chain" id="PRO_5046849283" evidence="7">
    <location>
        <begin position="26"/>
        <end position="342"/>
    </location>
</feature>
<dbReference type="Proteomes" id="UP001628179">
    <property type="component" value="Unassembled WGS sequence"/>
</dbReference>
<evidence type="ECO:0000256" key="2">
    <source>
        <dbReference type="ARBA" id="ARBA00022692"/>
    </source>
</evidence>
<organism evidence="8 9">
    <name type="scientific">Madurella fahalii</name>
    <dbReference type="NCBI Taxonomy" id="1157608"/>
    <lineage>
        <taxon>Eukaryota</taxon>
        <taxon>Fungi</taxon>
        <taxon>Dikarya</taxon>
        <taxon>Ascomycota</taxon>
        <taxon>Pezizomycotina</taxon>
        <taxon>Sordariomycetes</taxon>
        <taxon>Sordariomycetidae</taxon>
        <taxon>Sordariales</taxon>
        <taxon>Sordariales incertae sedis</taxon>
        <taxon>Madurella</taxon>
    </lineage>
</organism>
<comment type="caution">
    <text evidence="8">The sequence shown here is derived from an EMBL/GenBank/DDBJ whole genome shotgun (WGS) entry which is preliminary data.</text>
</comment>
<sequence>MADFRRLRVLTTAVTALILISASQAADVIDFSFYPEGARDCLYEAADASSCESSSVAATNSCLCRNGGDFITNTAACLTQSSPSELRTVYRTMRDACDNSETPISITEDEFMDAAGGVTSTSSIATSTTSTTTSATSITTASTTTASTTTSSSASTDTIGAALPGEDEQGGSGLSTGAMVGIIVGATIAGLALLGGLALFLLRRRRKLGEESHPMLPEQSGHISFPPTTPGTSGYFGSPPDTALWPKKDWGQSPNPADVRASGFNWESPAHLAYPGGYAAAPSSPPQPPIQELDSVVLHPTGTTEAPAEIGGTPVGTVAPPHTQFSYPGPAQPEAGWHQPPR</sequence>
<evidence type="ECO:0000256" key="3">
    <source>
        <dbReference type="ARBA" id="ARBA00022989"/>
    </source>
</evidence>
<dbReference type="GeneID" id="98180153"/>
<feature type="region of interest" description="Disordered" evidence="5">
    <location>
        <begin position="121"/>
        <end position="171"/>
    </location>
</feature>
<dbReference type="EMBL" id="BAAFSV010000005">
    <property type="protein sequence ID" value="GAB1319201.1"/>
    <property type="molecule type" value="Genomic_DNA"/>
</dbReference>
<evidence type="ECO:0000313" key="8">
    <source>
        <dbReference type="EMBL" id="GAB1319201.1"/>
    </source>
</evidence>
<name>A0ABQ0GN60_9PEZI</name>
<evidence type="ECO:0000313" key="9">
    <source>
        <dbReference type="Proteomes" id="UP001628179"/>
    </source>
</evidence>
<dbReference type="InterPro" id="IPR051694">
    <property type="entry name" value="Immunoregulatory_rcpt-like"/>
</dbReference>
<evidence type="ECO:0000256" key="4">
    <source>
        <dbReference type="ARBA" id="ARBA00023136"/>
    </source>
</evidence>
<feature type="region of interest" description="Disordered" evidence="5">
    <location>
        <begin position="212"/>
        <end position="263"/>
    </location>
</feature>
<feature type="transmembrane region" description="Helical" evidence="6">
    <location>
        <begin position="178"/>
        <end position="202"/>
    </location>
</feature>
<dbReference type="RefSeq" id="XP_070920931.1">
    <property type="nucleotide sequence ID" value="XM_071064830.1"/>
</dbReference>
<dbReference type="PANTHER" id="PTHR15549:SF26">
    <property type="entry name" value="AXIAL BUDDING PATTERN PROTEIN 2-RELATED"/>
    <property type="match status" value="1"/>
</dbReference>